<keyword evidence="1 6" id="KW-0285">Flavoprotein</keyword>
<evidence type="ECO:0000256" key="6">
    <source>
        <dbReference type="HAMAP-Rule" id="MF_01216"/>
    </source>
</evidence>
<gene>
    <name evidence="6" type="primary">azoR</name>
    <name evidence="8" type="ORF">B9Y64_18860</name>
</gene>
<feature type="binding site" evidence="6">
    <location>
        <position position="15"/>
    </location>
    <ligand>
        <name>FMN</name>
        <dbReference type="ChEBI" id="CHEBI:58210"/>
    </ligand>
</feature>
<comment type="function">
    <text evidence="6">Also exhibits azoreductase activity. Catalyzes the reductive cleavage of the azo bond in aromatic azo compounds to the corresponding amines.</text>
</comment>
<dbReference type="Pfam" id="PF02525">
    <property type="entry name" value="Flavodoxin_2"/>
    <property type="match status" value="1"/>
</dbReference>
<dbReference type="PANTHER" id="PTHR43741">
    <property type="entry name" value="FMN-DEPENDENT NADH-AZOREDUCTASE 1"/>
    <property type="match status" value="1"/>
</dbReference>
<comment type="caution">
    <text evidence="6">Lacks conserved residue(s) required for the propagation of feature annotation.</text>
</comment>
<dbReference type="GO" id="GO:0009055">
    <property type="term" value="F:electron transfer activity"/>
    <property type="evidence" value="ECO:0007669"/>
    <property type="project" value="UniProtKB-UniRule"/>
</dbReference>
<comment type="caution">
    <text evidence="8">The sequence shown here is derived from an EMBL/GenBank/DDBJ whole genome shotgun (WGS) entry which is preliminary data.</text>
</comment>
<comment type="similarity">
    <text evidence="6">Belongs to the azoreductase type 1 family.</text>
</comment>
<comment type="function">
    <text evidence="6">Quinone reductase that provides resistance to thiol-specific stress caused by electrophilic quinones.</text>
</comment>
<comment type="catalytic activity">
    <reaction evidence="6">
        <text>2 a quinone + NADH + H(+) = 2 a 1,4-benzosemiquinone + NAD(+)</text>
        <dbReference type="Rhea" id="RHEA:65952"/>
        <dbReference type="ChEBI" id="CHEBI:15378"/>
        <dbReference type="ChEBI" id="CHEBI:57540"/>
        <dbReference type="ChEBI" id="CHEBI:57945"/>
        <dbReference type="ChEBI" id="CHEBI:132124"/>
        <dbReference type="ChEBI" id="CHEBI:134225"/>
    </reaction>
</comment>
<dbReference type="InterPro" id="IPR023048">
    <property type="entry name" value="NADH:quinone_OxRdtase_FMN_depd"/>
</dbReference>
<dbReference type="PANTHER" id="PTHR43741:SF4">
    <property type="entry name" value="FMN-DEPENDENT NADH:QUINONE OXIDOREDUCTASE"/>
    <property type="match status" value="1"/>
</dbReference>
<evidence type="ECO:0000259" key="7">
    <source>
        <dbReference type="Pfam" id="PF02525"/>
    </source>
</evidence>
<evidence type="ECO:0000256" key="1">
    <source>
        <dbReference type="ARBA" id="ARBA00022630"/>
    </source>
</evidence>
<dbReference type="EMBL" id="NEQV01000007">
    <property type="protein sequence ID" value="PJL24627.1"/>
    <property type="molecule type" value="Genomic_DNA"/>
</dbReference>
<proteinExistence type="inferred from homology"/>
<dbReference type="InterPro" id="IPR029039">
    <property type="entry name" value="Flavoprotein-like_sf"/>
</dbReference>
<dbReference type="GO" id="GO:0016655">
    <property type="term" value="F:oxidoreductase activity, acting on NAD(P)H, quinone or similar compound as acceptor"/>
    <property type="evidence" value="ECO:0007669"/>
    <property type="project" value="InterPro"/>
</dbReference>
<evidence type="ECO:0000313" key="9">
    <source>
        <dbReference type="Proteomes" id="UP000230167"/>
    </source>
</evidence>
<dbReference type="OrthoDB" id="9787136at2"/>
<evidence type="ECO:0000256" key="2">
    <source>
        <dbReference type="ARBA" id="ARBA00022643"/>
    </source>
</evidence>
<comment type="catalytic activity">
    <reaction evidence="5">
        <text>N,N-dimethyl-1,4-phenylenediamine + anthranilate + 2 NAD(+) = 2-(4-dimethylaminophenyl)diazenylbenzoate + 2 NADH + 2 H(+)</text>
        <dbReference type="Rhea" id="RHEA:55872"/>
        <dbReference type="ChEBI" id="CHEBI:15378"/>
        <dbReference type="ChEBI" id="CHEBI:15783"/>
        <dbReference type="ChEBI" id="CHEBI:16567"/>
        <dbReference type="ChEBI" id="CHEBI:57540"/>
        <dbReference type="ChEBI" id="CHEBI:57945"/>
        <dbReference type="ChEBI" id="CHEBI:71579"/>
        <dbReference type="EC" id="1.7.1.17"/>
    </reaction>
    <physiologicalReaction direction="right-to-left" evidence="5">
        <dbReference type="Rhea" id="RHEA:55874"/>
    </physiologicalReaction>
</comment>
<sequence length="241" mass="26403">MDPGRPVRILHLDASGRPGLRAMCPHGQHGSYSRRLSRHFVDCWLDAWPESEVEYRDLGAAPPKQVGPRWIQAVCDGGPLSPAQLDAVAESDLMVDELFWADMVVIGTPLYDLTMPSCLKAWLANVVHQSRTVPDDAENADPRRAFCERFFPVVVLSARGGHGMDEGGEFAHLNNLESSLRAALGRIGITEIHAIAVEHTAEGGQALLQSLASAISRMESLAAALLERCQRDQQRKTTVHP</sequence>
<keyword evidence="2 6" id="KW-0288">FMN</keyword>
<comment type="subunit">
    <text evidence="6">Homodimer.</text>
</comment>
<comment type="cofactor">
    <cofactor evidence="6">
        <name>FMN</name>
        <dbReference type="ChEBI" id="CHEBI:58210"/>
    </cofactor>
    <text evidence="6">Binds 1 FMN per subunit.</text>
</comment>
<feature type="domain" description="Flavodoxin-like fold" evidence="7">
    <location>
        <begin position="29"/>
        <end position="219"/>
    </location>
</feature>
<evidence type="ECO:0000256" key="3">
    <source>
        <dbReference type="ARBA" id="ARBA00023002"/>
    </source>
</evidence>
<dbReference type="EC" id="1.6.5.-" evidence="6"/>
<name>A0A2J0U6Q9_STEMA</name>
<feature type="binding site" evidence="6">
    <location>
        <begin position="31"/>
        <end position="33"/>
    </location>
    <ligand>
        <name>FMN</name>
        <dbReference type="ChEBI" id="CHEBI:58210"/>
    </ligand>
</feature>
<dbReference type="InterPro" id="IPR050104">
    <property type="entry name" value="FMN-dep_NADH:Q_OxRdtase_AzoR1"/>
</dbReference>
<dbReference type="Gene3D" id="3.40.50.360">
    <property type="match status" value="1"/>
</dbReference>
<protein>
    <recommendedName>
        <fullName evidence="6">FMN dependent NADH:quinone oxidoreductase</fullName>
        <ecNumber evidence="6">1.6.5.-</ecNumber>
    </recommendedName>
    <alternativeName>
        <fullName evidence="6">Azo-dye reductase</fullName>
    </alternativeName>
    <alternativeName>
        <fullName evidence="6">FMN-dependent NADH-azo compound oxidoreductase</fullName>
    </alternativeName>
    <alternativeName>
        <fullName evidence="6">FMN-dependent NADH-azoreductase</fullName>
        <ecNumber evidence="6">1.7.1.17</ecNumber>
    </alternativeName>
</protein>
<dbReference type="Proteomes" id="UP000230167">
    <property type="component" value="Unassembled WGS sequence"/>
</dbReference>
<dbReference type="SUPFAM" id="SSF52218">
    <property type="entry name" value="Flavoproteins"/>
    <property type="match status" value="1"/>
</dbReference>
<dbReference type="EC" id="1.7.1.17" evidence="6"/>
<evidence type="ECO:0000313" key="8">
    <source>
        <dbReference type="EMBL" id="PJL24627.1"/>
    </source>
</evidence>
<dbReference type="InterPro" id="IPR003680">
    <property type="entry name" value="Flavodoxin_fold"/>
</dbReference>
<organism evidence="8 9">
    <name type="scientific">Stenotrophomonas maltophilia</name>
    <name type="common">Pseudomonas maltophilia</name>
    <name type="synonym">Xanthomonas maltophilia</name>
    <dbReference type="NCBI Taxonomy" id="40324"/>
    <lineage>
        <taxon>Bacteria</taxon>
        <taxon>Pseudomonadati</taxon>
        <taxon>Pseudomonadota</taxon>
        <taxon>Gammaproteobacteria</taxon>
        <taxon>Lysobacterales</taxon>
        <taxon>Lysobacteraceae</taxon>
        <taxon>Stenotrophomonas</taxon>
        <taxon>Stenotrophomonas maltophilia group</taxon>
    </lineage>
</organism>
<dbReference type="GO" id="GO:0016652">
    <property type="term" value="F:oxidoreductase activity, acting on NAD(P)H as acceptor"/>
    <property type="evidence" value="ECO:0007669"/>
    <property type="project" value="UniProtKB-UniRule"/>
</dbReference>
<keyword evidence="3 6" id="KW-0560">Oxidoreductase</keyword>
<accession>A0A2J0U6Q9</accession>
<reference evidence="8 9" key="1">
    <citation type="journal article" date="2017" name="Front. Microbiol.">
        <title>Double-Face Meets the Bacterial World: The Opportunistic Pathogen Stenotrophomonas maltophilia.</title>
        <authorList>
            <person name="Lira F."/>
            <person name="Berg G."/>
            <person name="Martinez J.L."/>
        </authorList>
    </citation>
    <scope>NUCLEOTIDE SEQUENCE [LARGE SCALE GENOMIC DNA]</scope>
    <source>
        <strain evidence="8 9">EA1</strain>
    </source>
</reference>
<dbReference type="AlphaFoldDB" id="A0A2J0U6Q9"/>
<evidence type="ECO:0000256" key="5">
    <source>
        <dbReference type="ARBA" id="ARBA00048542"/>
    </source>
</evidence>
<dbReference type="HAMAP" id="MF_01216">
    <property type="entry name" value="Azoreductase_type1"/>
    <property type="match status" value="1"/>
</dbReference>
<evidence type="ECO:0000256" key="4">
    <source>
        <dbReference type="ARBA" id="ARBA00023027"/>
    </source>
</evidence>
<keyword evidence="4 6" id="KW-0520">NAD</keyword>
<dbReference type="GO" id="GO:0010181">
    <property type="term" value="F:FMN binding"/>
    <property type="evidence" value="ECO:0007669"/>
    <property type="project" value="UniProtKB-UniRule"/>
</dbReference>